<evidence type="ECO:0000256" key="4">
    <source>
        <dbReference type="ARBA" id="ARBA00023136"/>
    </source>
</evidence>
<dbReference type="EMBL" id="LUCM01006869">
    <property type="protein sequence ID" value="KAA0190637.1"/>
    <property type="molecule type" value="Genomic_DNA"/>
</dbReference>
<protein>
    <submittedName>
        <fullName evidence="7">Sphingomyelin phosphodiesterase 4</fullName>
    </submittedName>
</protein>
<evidence type="ECO:0000313" key="8">
    <source>
        <dbReference type="Proteomes" id="UP000728185"/>
    </source>
</evidence>
<dbReference type="PANTHER" id="PTHR12988:SF6">
    <property type="entry name" value="SPHINGOMYELIN PHOSPHODIESTERASE 4"/>
    <property type="match status" value="1"/>
</dbReference>
<gene>
    <name evidence="7" type="ORF">FBUS_06068</name>
</gene>
<keyword evidence="4 6" id="KW-0472">Membrane</keyword>
<dbReference type="AlphaFoldDB" id="A0A8E0RTU7"/>
<evidence type="ECO:0000256" key="3">
    <source>
        <dbReference type="ARBA" id="ARBA00022989"/>
    </source>
</evidence>
<evidence type="ECO:0000256" key="6">
    <source>
        <dbReference type="SAM" id="Phobius"/>
    </source>
</evidence>
<accession>A0A8E0RTU7</accession>
<dbReference type="InterPro" id="IPR024129">
    <property type="entry name" value="Sphingomy_SMPD4"/>
</dbReference>
<sequence>MQLMTLMSLRPSSCHIYLVRLFAKHLYHAAFNHMTPQSITTPYQQALWNKISNFHKQLANSLCQQLVIASNNYQNVSVQLQLLLLHCFQHWPHDLSFEIVLETWLTAIQPWRYADSAQPCGSSSPLFEPTDIATPNTPKSSLSHQFSTWVSFAAAQYNLYSIPLLLFLQRAVCMDLRVTRNAYMVHRVVKVLSQRGFKSVLRSAEEALSQETYGNIKGDCIEVHGIIAKAGKISLWSPVFYDAVNRLIQAAQAAQFQVHASLVQKSETNEAVSFWGRILSFVNNLLLENGNRELKRLHKCDQYLTEMVTVLEAFFLMDQDDLSNLRGACTVDASGTGRLEWDDATVSPLLPVSRVRPNSRSQTPPRRVQFANSKEFRSRTTISSDHPSEADRISARLQSSSGASTGFASPDHTSELTPFDRFQILMGQRKPDVRYTGDRDFLPPCSYEVPILVELLNVCSGHLNVWMRPHMVNWCSRSGFVGWAARQTLLPASSLETPTKASNSLSPLICSDLNPKVSLRWLASYSTLVRVVILYFVTFALFGIRSPISFFVIVLVTYLLCKFMQLSFRYTRETIIYYCSRQ</sequence>
<dbReference type="GO" id="GO:0006685">
    <property type="term" value="P:sphingomyelin catabolic process"/>
    <property type="evidence" value="ECO:0007669"/>
    <property type="project" value="TreeGrafter"/>
</dbReference>
<dbReference type="Pfam" id="PF14724">
    <property type="entry name" value="mit_SMPDase"/>
    <property type="match status" value="2"/>
</dbReference>
<organism evidence="7 8">
    <name type="scientific">Fasciolopsis buskii</name>
    <dbReference type="NCBI Taxonomy" id="27845"/>
    <lineage>
        <taxon>Eukaryota</taxon>
        <taxon>Metazoa</taxon>
        <taxon>Spiralia</taxon>
        <taxon>Lophotrochozoa</taxon>
        <taxon>Platyhelminthes</taxon>
        <taxon>Trematoda</taxon>
        <taxon>Digenea</taxon>
        <taxon>Plagiorchiida</taxon>
        <taxon>Echinostomata</taxon>
        <taxon>Echinostomatoidea</taxon>
        <taxon>Fasciolidae</taxon>
        <taxon>Fasciolopsis</taxon>
    </lineage>
</organism>
<reference evidence="7" key="1">
    <citation type="submission" date="2019-05" db="EMBL/GenBank/DDBJ databases">
        <title>Annotation for the trematode Fasciolopsis buski.</title>
        <authorList>
            <person name="Choi Y.-J."/>
        </authorList>
    </citation>
    <scope>NUCLEOTIDE SEQUENCE</scope>
    <source>
        <strain evidence="7">HT</strain>
        <tissue evidence="7">Whole worm</tissue>
    </source>
</reference>
<keyword evidence="2 6" id="KW-0812">Transmembrane</keyword>
<dbReference type="Proteomes" id="UP000728185">
    <property type="component" value="Unassembled WGS sequence"/>
</dbReference>
<dbReference type="GO" id="GO:0050290">
    <property type="term" value="F:sphingomyelin phosphodiesterase D activity"/>
    <property type="evidence" value="ECO:0007669"/>
    <property type="project" value="InterPro"/>
</dbReference>
<evidence type="ECO:0000256" key="1">
    <source>
        <dbReference type="ARBA" id="ARBA00004167"/>
    </source>
</evidence>
<dbReference type="GO" id="GO:0046475">
    <property type="term" value="P:glycerophospholipid catabolic process"/>
    <property type="evidence" value="ECO:0007669"/>
    <property type="project" value="TreeGrafter"/>
</dbReference>
<feature type="transmembrane region" description="Helical" evidence="6">
    <location>
        <begin position="548"/>
        <end position="568"/>
    </location>
</feature>
<keyword evidence="8" id="KW-1185">Reference proteome</keyword>
<name>A0A8E0RTU7_9TREM</name>
<feature type="compositionally biased region" description="Polar residues" evidence="5">
    <location>
        <begin position="396"/>
        <end position="407"/>
    </location>
</feature>
<dbReference type="PANTHER" id="PTHR12988">
    <property type="entry name" value="SPHINGOMYELIN PHOSPHODIESTERASE 4"/>
    <property type="match status" value="1"/>
</dbReference>
<comment type="caution">
    <text evidence="7">The sequence shown here is derived from an EMBL/GenBank/DDBJ whole genome shotgun (WGS) entry which is preliminary data.</text>
</comment>
<comment type="subcellular location">
    <subcellularLocation>
        <location evidence="1">Membrane</location>
        <topology evidence="1">Single-pass membrane protein</topology>
    </subcellularLocation>
</comment>
<dbReference type="GO" id="GO:0016020">
    <property type="term" value="C:membrane"/>
    <property type="evidence" value="ECO:0007669"/>
    <property type="project" value="UniProtKB-SubCell"/>
</dbReference>
<dbReference type="OrthoDB" id="10251508at2759"/>
<dbReference type="GO" id="GO:0046513">
    <property type="term" value="P:ceramide biosynthetic process"/>
    <property type="evidence" value="ECO:0007669"/>
    <property type="project" value="TreeGrafter"/>
</dbReference>
<evidence type="ECO:0000313" key="7">
    <source>
        <dbReference type="EMBL" id="KAA0190637.1"/>
    </source>
</evidence>
<evidence type="ECO:0000256" key="5">
    <source>
        <dbReference type="SAM" id="MobiDB-lite"/>
    </source>
</evidence>
<feature type="region of interest" description="Disordered" evidence="5">
    <location>
        <begin position="354"/>
        <end position="415"/>
    </location>
</feature>
<proteinExistence type="predicted"/>
<evidence type="ECO:0000256" key="2">
    <source>
        <dbReference type="ARBA" id="ARBA00022692"/>
    </source>
</evidence>
<keyword evidence="3 6" id="KW-1133">Transmembrane helix</keyword>